<evidence type="ECO:0000256" key="1">
    <source>
        <dbReference type="ARBA" id="ARBA00022737"/>
    </source>
</evidence>
<dbReference type="Gene3D" id="1.25.10.10">
    <property type="entry name" value="Leucine-rich Repeat Variant"/>
    <property type="match status" value="2"/>
</dbReference>
<evidence type="ECO:0000256" key="2">
    <source>
        <dbReference type="PROSITE-ProRule" id="PRU00103"/>
    </source>
</evidence>
<dbReference type="SUPFAM" id="SSF48371">
    <property type="entry name" value="ARM repeat"/>
    <property type="match status" value="1"/>
</dbReference>
<feature type="compositionally biased region" description="Acidic residues" evidence="3">
    <location>
        <begin position="11"/>
        <end position="35"/>
    </location>
</feature>
<accession>A0A9K3CXA4</accession>
<dbReference type="EMBL" id="BDIP01000050">
    <property type="protein sequence ID" value="GIQ79749.1"/>
    <property type="molecule type" value="Genomic_DNA"/>
</dbReference>
<keyword evidence="6" id="KW-1185">Reference proteome</keyword>
<dbReference type="OrthoDB" id="340346at2759"/>
<name>A0A9K3CXA4_9EUKA</name>
<dbReference type="GO" id="GO:0005737">
    <property type="term" value="C:cytoplasm"/>
    <property type="evidence" value="ECO:0007669"/>
    <property type="project" value="TreeGrafter"/>
</dbReference>
<reference evidence="5" key="1">
    <citation type="submission" date="2016-10" db="EMBL/GenBank/DDBJ databases">
        <authorList>
            <person name="Tanifuji G."/>
            <person name="Kume K."/>
            <person name="Nakayama T."/>
            <person name="Takabayashi S."/>
            <person name="Hashimoto T."/>
        </authorList>
    </citation>
    <scope>NUCLEOTIDE SEQUENCE</scope>
    <source>
        <strain evidence="5">NY0173</strain>
    </source>
</reference>
<gene>
    <name evidence="4" type="ORF">KIPB_000443</name>
    <name evidence="5" type="ORF">KIPB_004633</name>
</gene>
<dbReference type="InterPro" id="IPR011989">
    <property type="entry name" value="ARM-like"/>
</dbReference>
<dbReference type="InterPro" id="IPR000357">
    <property type="entry name" value="HEAT"/>
</dbReference>
<keyword evidence="1" id="KW-0677">Repeat</keyword>
<evidence type="ECO:0000313" key="4">
    <source>
        <dbReference type="EMBL" id="GIQ79749.1"/>
    </source>
</evidence>
<dbReference type="AlphaFoldDB" id="A0A9K3CXA4"/>
<evidence type="ECO:0000313" key="6">
    <source>
        <dbReference type="Proteomes" id="UP000265618"/>
    </source>
</evidence>
<dbReference type="InterPro" id="IPR021133">
    <property type="entry name" value="HEAT_type_2"/>
</dbReference>
<proteinExistence type="predicted"/>
<protein>
    <submittedName>
        <fullName evidence="5">Uncharacterized protein</fullName>
    </submittedName>
</protein>
<evidence type="ECO:0000313" key="5">
    <source>
        <dbReference type="EMBL" id="GIQ83329.1"/>
    </source>
</evidence>
<dbReference type="InterPro" id="IPR016024">
    <property type="entry name" value="ARM-type_fold"/>
</dbReference>
<feature type="region of interest" description="Disordered" evidence="3">
    <location>
        <begin position="1064"/>
        <end position="1119"/>
    </location>
</feature>
<dbReference type="GO" id="GO:0019888">
    <property type="term" value="F:protein phosphatase regulator activity"/>
    <property type="evidence" value="ECO:0007669"/>
    <property type="project" value="TreeGrafter"/>
</dbReference>
<feature type="compositionally biased region" description="Acidic residues" evidence="3">
    <location>
        <begin position="1066"/>
        <end position="1083"/>
    </location>
</feature>
<feature type="compositionally biased region" description="Acidic residues" evidence="3">
    <location>
        <begin position="43"/>
        <end position="52"/>
    </location>
</feature>
<dbReference type="InterPro" id="IPR051023">
    <property type="entry name" value="PP2A_Regulatory_Subunit_A"/>
</dbReference>
<feature type="region of interest" description="Disordered" evidence="3">
    <location>
        <begin position="1"/>
        <end position="52"/>
    </location>
</feature>
<feature type="repeat" description="HEAT" evidence="2">
    <location>
        <begin position="862"/>
        <end position="899"/>
    </location>
</feature>
<organism evidence="5 6">
    <name type="scientific">Kipferlia bialata</name>
    <dbReference type="NCBI Taxonomy" id="797122"/>
    <lineage>
        <taxon>Eukaryota</taxon>
        <taxon>Metamonada</taxon>
        <taxon>Carpediemonas-like organisms</taxon>
        <taxon>Kipferlia</taxon>
    </lineage>
</organism>
<evidence type="ECO:0000256" key="3">
    <source>
        <dbReference type="SAM" id="MobiDB-lite"/>
    </source>
</evidence>
<comment type="caution">
    <text evidence="5">The sequence shown here is derived from an EMBL/GenBank/DDBJ whole genome shotgun (WGS) entry which is preliminary data.</text>
</comment>
<dbReference type="Pfam" id="PF02985">
    <property type="entry name" value="HEAT"/>
    <property type="match status" value="2"/>
</dbReference>
<dbReference type="EMBL" id="BDIP01001005">
    <property type="protein sequence ID" value="GIQ83329.1"/>
    <property type="molecule type" value="Genomic_DNA"/>
</dbReference>
<feature type="region of interest" description="Disordered" evidence="3">
    <location>
        <begin position="635"/>
        <end position="659"/>
    </location>
</feature>
<feature type="compositionally biased region" description="Low complexity" evidence="3">
    <location>
        <begin position="1084"/>
        <end position="1093"/>
    </location>
</feature>
<sequence length="1119" mass="122358">MDYNDLGLDPFDQDGFDQDGFDDTYDDYQYDDYSSEDDRLAAQDEEQEEEEEIYTREREMHDLTLDLDMGPVQRFRLYILDFYFLRRFLAFYDLPSIAESLPLATFCDEILPWMRHMARSIDPDAHEGETAYEFEGLFLNIQRLIDDNYATPADFAYDIQRRFMGDPQPTDREEAYYLKYLLLARTPEIAAALLKKEADPETGLTGMEVVCEGILPLLLCAVRSCVADRPRELITRSVRSAIEISALLPSELVSTYTLRRLALPMLERALFSRQGMDEGEAVAHHFGPPPDDTPLSSDAASAMGWGEGTLFALSGTVEDFLQDGVEMRVGPYGLAEFEMLQAYQLRDDIMISACELLGAIGSRLPAADLCSIVLPILGRLATSRPIKDAVLAGSDHVDDPGLSVLLDAPTAESLMLTGRIEKSVFVRREAVSSLALLAANINVVHSNSNSVGDGPVDLGFHAGDTTYLDPATCSLLLPLVTELICKDMSWGIRRVAVGCLPALAGLFPFQDRVELLCPAFLQMLKDPSEWVRLEALKVLGAFLSRVVLDEDRERDDSLHPTLAGPCHVSPIAPGVLGTLAASPVVAQLVEVFASVHPVCEPSYDDVIEDSMSDMSDMDLPDMPAGLELRAEMSHPAGLDPVEGMGEDDADTPPGLDVPPGMDTEPMPYPHITLETAETHVLVTAPLQLSQKQRTSKEVILNAAESFPLVLAVFGHCTKYKALLLPLCKAYLDSPIPTLRAPIAGALGELHDVLPPERLLGIVSACLFDQDSVIRLSTLERLHILVSRSQQVARQIPFTLRSLLFVSNQDMHPSSVGGGTAYQCGSWRLRQSVAEHLDAIVEANLNALHIARDQIIPYLHDTLGPVFVVLLRDPVSAVRKAAAKAVGCLIARLATQHMSPIDSEVPRDCPLAIEGRWEAFVQSQWEGVKGIAGPAPTLAALFNLINALAVHQMGERGRGHAGGVEPDSVEAISGPLCKRVLVRVVHFALLNSSTCAALPLVNVLCQLVSHPSPSVQISAVRCVYSLRLNHKPISRHPSVLHVLDGLQQSESIEVAKFAVDALSVATGEEEEEEEEVVHEEEEGLASEGEGSQSEFGRDRIEGSSDYSDEGSDFMTGEFPG</sequence>
<feature type="repeat" description="HEAT" evidence="2">
    <location>
        <begin position="516"/>
        <end position="554"/>
    </location>
</feature>
<dbReference type="PROSITE" id="PS50077">
    <property type="entry name" value="HEAT_REPEAT"/>
    <property type="match status" value="2"/>
</dbReference>
<dbReference type="PANTHER" id="PTHR10648">
    <property type="entry name" value="SERINE/THREONINE-PROTEIN PHOSPHATASE PP2A 65 KDA REGULATORY SUBUNIT"/>
    <property type="match status" value="1"/>
</dbReference>
<feature type="compositionally biased region" description="Low complexity" evidence="3">
    <location>
        <begin position="1"/>
        <end position="10"/>
    </location>
</feature>
<dbReference type="Proteomes" id="UP000265618">
    <property type="component" value="Unassembled WGS sequence"/>
</dbReference>
<reference evidence="5 6" key="2">
    <citation type="journal article" date="2018" name="PLoS ONE">
        <title>The draft genome of Kipferlia bialata reveals reductive genome evolution in fornicate parasites.</title>
        <authorList>
            <person name="Tanifuji G."/>
            <person name="Takabayashi S."/>
            <person name="Kume K."/>
            <person name="Takagi M."/>
            <person name="Nakayama T."/>
            <person name="Kamikawa R."/>
            <person name="Inagaki Y."/>
            <person name="Hashimoto T."/>
        </authorList>
    </citation>
    <scope>NUCLEOTIDE SEQUENCE [LARGE SCALE GENOMIC DNA]</scope>
    <source>
        <strain evidence="5">NY0173</strain>
    </source>
</reference>